<comment type="pathway">
    <text evidence="2 10">Glycan metabolism; pectin degradation; 2-dehydro-3-deoxy-D-gluconate from pectin: step 2/5.</text>
</comment>
<keyword evidence="9 10" id="KW-0456">Lyase</keyword>
<feature type="signal peptide" evidence="10">
    <location>
        <begin position="1"/>
        <end position="27"/>
    </location>
</feature>
<dbReference type="STRING" id="337451.A0A443NNT8"/>
<keyword evidence="6 10" id="KW-0732">Signal</keyword>
<dbReference type="PANTHER" id="PTHR31683:SF69">
    <property type="entry name" value="PECTATE LYASE 7-RELATED"/>
    <property type="match status" value="1"/>
</dbReference>
<dbReference type="InterPro" id="IPR002022">
    <property type="entry name" value="Pec_lyase"/>
</dbReference>
<dbReference type="Gene3D" id="2.160.20.10">
    <property type="entry name" value="Single-stranded right-handed beta-helix, Pectin lyase-like"/>
    <property type="match status" value="1"/>
</dbReference>
<evidence type="ECO:0000256" key="8">
    <source>
        <dbReference type="ARBA" id="ARBA00023180"/>
    </source>
</evidence>
<gene>
    <name evidence="12" type="ORF">CKAN_00882500</name>
</gene>
<dbReference type="EC" id="4.2.2.2" evidence="4 10"/>
<sequence length="452" mass="51337">MEGIQSKSINLFMFLFLFFIGVSHLRASILDFDEVWQEREIAAREAVSEAYHPDPFQVTDHLNVEVHLATETNSTRRSLRRGKYRGGHCTATNPIDRCWRCRPDWYLHRKQLAKCVLGFGRRTTGGRDGWIYVVTNPSDNEMDKPLKGTLRHAVIQPQPLWIVFARSMVIVLKQELIMTSHKTIDGRGANIHIAYGAGITMQYVKNIIIHGIHFHNIVPRSGGMIRDSVDHIGLRGRSDGDAISIYGSTNIWVDHNSLSNCTDGLIDIIQESTAITVSNNHLTDHNDVMLMGAHDNFPDDAKMQVTVAFNHFGKGLVQRMPRQATVSHLACFLLCRWGFVHVVNNDYTHWQMYAVGGSSHPTILSQGNRYIAPHLDWAKEVTKRLAAEAEWKNWEWRSEGDLMLNGAFFTQSGRKRNHGYSRFDLIKAKPGTHAERLTRFSGPLGCRKNKPC</sequence>
<evidence type="ECO:0000256" key="3">
    <source>
        <dbReference type="ARBA" id="ARBA00010980"/>
    </source>
</evidence>
<organism evidence="12 13">
    <name type="scientific">Cinnamomum micranthum f. kanehirae</name>
    <dbReference type="NCBI Taxonomy" id="337451"/>
    <lineage>
        <taxon>Eukaryota</taxon>
        <taxon>Viridiplantae</taxon>
        <taxon>Streptophyta</taxon>
        <taxon>Embryophyta</taxon>
        <taxon>Tracheophyta</taxon>
        <taxon>Spermatophyta</taxon>
        <taxon>Magnoliopsida</taxon>
        <taxon>Magnoliidae</taxon>
        <taxon>Laurales</taxon>
        <taxon>Lauraceae</taxon>
        <taxon>Cinnamomum</taxon>
    </lineage>
</organism>
<evidence type="ECO:0000313" key="13">
    <source>
        <dbReference type="Proteomes" id="UP000283530"/>
    </source>
</evidence>
<evidence type="ECO:0000256" key="9">
    <source>
        <dbReference type="ARBA" id="ARBA00023239"/>
    </source>
</evidence>
<dbReference type="SMART" id="SM00656">
    <property type="entry name" value="Amb_all"/>
    <property type="match status" value="1"/>
</dbReference>
<evidence type="ECO:0000256" key="1">
    <source>
        <dbReference type="ARBA" id="ARBA00000695"/>
    </source>
</evidence>
<dbReference type="Pfam" id="PF04431">
    <property type="entry name" value="Pec_lyase_N"/>
    <property type="match status" value="1"/>
</dbReference>
<dbReference type="PANTHER" id="PTHR31683">
    <property type="entry name" value="PECTATE LYASE 18-RELATED"/>
    <property type="match status" value="1"/>
</dbReference>
<evidence type="ECO:0000256" key="6">
    <source>
        <dbReference type="ARBA" id="ARBA00022729"/>
    </source>
</evidence>
<dbReference type="GO" id="GO:0045490">
    <property type="term" value="P:pectin catabolic process"/>
    <property type="evidence" value="ECO:0007669"/>
    <property type="project" value="UniProtKB-UniPathway"/>
</dbReference>
<dbReference type="InterPro" id="IPR012334">
    <property type="entry name" value="Pectin_lyas_fold"/>
</dbReference>
<evidence type="ECO:0000256" key="5">
    <source>
        <dbReference type="ARBA" id="ARBA00022723"/>
    </source>
</evidence>
<comment type="caution">
    <text evidence="12">The sequence shown here is derived from an EMBL/GenBank/DDBJ whole genome shotgun (WGS) entry which is preliminary data.</text>
</comment>
<evidence type="ECO:0000256" key="7">
    <source>
        <dbReference type="ARBA" id="ARBA00022837"/>
    </source>
</evidence>
<dbReference type="PRINTS" id="PR00807">
    <property type="entry name" value="AMBALLERGEN"/>
</dbReference>
<dbReference type="OrthoDB" id="1637350at2759"/>
<name>A0A443NNT8_9MAGN</name>
<keyword evidence="13" id="KW-1185">Reference proteome</keyword>
<dbReference type="SUPFAM" id="SSF51126">
    <property type="entry name" value="Pectin lyase-like"/>
    <property type="match status" value="1"/>
</dbReference>
<dbReference type="InterPro" id="IPR045032">
    <property type="entry name" value="PEL"/>
</dbReference>
<comment type="similarity">
    <text evidence="3 10">Belongs to the polysaccharide lyase 1 family.</text>
</comment>
<dbReference type="GO" id="GO:0030570">
    <property type="term" value="F:pectate lyase activity"/>
    <property type="evidence" value="ECO:0007669"/>
    <property type="project" value="UniProtKB-EC"/>
</dbReference>
<accession>A0A443NNT8</accession>
<dbReference type="InterPro" id="IPR011050">
    <property type="entry name" value="Pectin_lyase_fold/virulence"/>
</dbReference>
<evidence type="ECO:0000313" key="12">
    <source>
        <dbReference type="EMBL" id="RWR80198.1"/>
    </source>
</evidence>
<keyword evidence="5 10" id="KW-0479">Metal-binding</keyword>
<dbReference type="InterPro" id="IPR018082">
    <property type="entry name" value="AmbAllergen"/>
</dbReference>
<dbReference type="Pfam" id="PF00544">
    <property type="entry name" value="Pectate_lyase_4"/>
    <property type="match status" value="1"/>
</dbReference>
<evidence type="ECO:0000256" key="10">
    <source>
        <dbReference type="RuleBase" id="RU361123"/>
    </source>
</evidence>
<protein>
    <recommendedName>
        <fullName evidence="4 10">Pectate lyase</fullName>
        <ecNumber evidence="4 10">4.2.2.2</ecNumber>
    </recommendedName>
</protein>
<comment type="catalytic activity">
    <reaction evidence="1 10">
        <text>Eliminative cleavage of (1-&gt;4)-alpha-D-galacturonan to give oligosaccharides with 4-deoxy-alpha-D-galact-4-enuronosyl groups at their non-reducing ends.</text>
        <dbReference type="EC" id="4.2.2.2"/>
    </reaction>
</comment>
<feature type="chain" id="PRO_5018810843" description="Pectate lyase" evidence="10">
    <location>
        <begin position="28"/>
        <end position="452"/>
    </location>
</feature>
<keyword evidence="7 10" id="KW-0106">Calcium</keyword>
<feature type="domain" description="Pectate lyase" evidence="11">
    <location>
        <begin position="167"/>
        <end position="376"/>
    </location>
</feature>
<dbReference type="InterPro" id="IPR007524">
    <property type="entry name" value="Pec_lyase_N"/>
</dbReference>
<evidence type="ECO:0000259" key="11">
    <source>
        <dbReference type="SMART" id="SM00656"/>
    </source>
</evidence>
<dbReference type="AlphaFoldDB" id="A0A443NNT8"/>
<dbReference type="Proteomes" id="UP000283530">
    <property type="component" value="Unassembled WGS sequence"/>
</dbReference>
<dbReference type="UniPathway" id="UPA00545">
    <property type="reaction ID" value="UER00824"/>
</dbReference>
<dbReference type="EMBL" id="QPKB01000003">
    <property type="protein sequence ID" value="RWR80198.1"/>
    <property type="molecule type" value="Genomic_DNA"/>
</dbReference>
<reference evidence="12 13" key="1">
    <citation type="journal article" date="2019" name="Nat. Plants">
        <title>Stout camphor tree genome fills gaps in understanding of flowering plant genome evolution.</title>
        <authorList>
            <person name="Chaw S.M."/>
            <person name="Liu Y.C."/>
            <person name="Wu Y.W."/>
            <person name="Wang H.Y."/>
            <person name="Lin C.I."/>
            <person name="Wu C.S."/>
            <person name="Ke H.M."/>
            <person name="Chang L.Y."/>
            <person name="Hsu C.Y."/>
            <person name="Yang H.T."/>
            <person name="Sudianto E."/>
            <person name="Hsu M.H."/>
            <person name="Wu K.P."/>
            <person name="Wang L.N."/>
            <person name="Leebens-Mack J.H."/>
            <person name="Tsai I.J."/>
        </authorList>
    </citation>
    <scope>NUCLEOTIDE SEQUENCE [LARGE SCALE GENOMIC DNA]</scope>
    <source>
        <strain evidence="13">cv. Chaw 1501</strain>
        <tissue evidence="12">Young leaves</tissue>
    </source>
</reference>
<comment type="cofactor">
    <cofactor evidence="10">
        <name>Ca(2+)</name>
        <dbReference type="ChEBI" id="CHEBI:29108"/>
    </cofactor>
    <text evidence="10">Binds 1 Ca(2+) ion. Required for its activity.</text>
</comment>
<evidence type="ECO:0000256" key="2">
    <source>
        <dbReference type="ARBA" id="ARBA00005220"/>
    </source>
</evidence>
<dbReference type="GO" id="GO:0046872">
    <property type="term" value="F:metal ion binding"/>
    <property type="evidence" value="ECO:0007669"/>
    <property type="project" value="UniProtKB-KW"/>
</dbReference>
<proteinExistence type="inferred from homology"/>
<keyword evidence="8" id="KW-0325">Glycoprotein</keyword>
<evidence type="ECO:0000256" key="4">
    <source>
        <dbReference type="ARBA" id="ARBA00012272"/>
    </source>
</evidence>